<evidence type="ECO:0000259" key="2">
    <source>
        <dbReference type="Pfam" id="PF03099"/>
    </source>
</evidence>
<protein>
    <submittedName>
        <fullName evidence="3">Bifunctional ligase/repressor BirA</fullName>
        <ecNumber evidence="3">6.3.4.15</ecNumber>
    </submittedName>
</protein>
<comment type="caution">
    <text evidence="3">The sequence shown here is derived from an EMBL/GenBank/DDBJ whole genome shotgun (WGS) entry which is preliminary data.</text>
</comment>
<dbReference type="SUPFAM" id="SSF55681">
    <property type="entry name" value="Class II aaRS and biotin synthetases"/>
    <property type="match status" value="1"/>
</dbReference>
<keyword evidence="1 3" id="KW-0436">Ligase</keyword>
<gene>
    <name evidence="3" type="primary">birA_4</name>
    <name evidence="3" type="ORF">SDC9_11611</name>
</gene>
<dbReference type="Gene3D" id="2.30.30.100">
    <property type="match status" value="1"/>
</dbReference>
<dbReference type="Pfam" id="PF03099">
    <property type="entry name" value="BPL_LplA_LipB"/>
    <property type="match status" value="1"/>
</dbReference>
<dbReference type="InterPro" id="IPR004408">
    <property type="entry name" value="Biotin_CoA_COase_ligase"/>
</dbReference>
<proteinExistence type="predicted"/>
<sequence>MKILHFPQVKSTMDEARRAIEGGHIPPFLLLADRQTEGRGRLEGRRWESGPGASLAMTLCLDPSISLSPALPLRVGLGVAQRLCGLEGLSRRIALKWPNDILGLGTAEGGWKKLGGILCESSGSGLFIGIGINLKREAYGPRLSEKATSLEELPSEPEQKARLALISGSEEFASTLARAVVESLEDPRWREKYISMLWGLGQEMRFIAGDPRSGGEETGKMLGVEEDGSLVLLENGKGLKRYHSGEISGLLPRQG</sequence>
<dbReference type="NCBIfam" id="TIGR00121">
    <property type="entry name" value="birA_ligase"/>
    <property type="match status" value="1"/>
</dbReference>
<name>A0A644TG70_9ZZZZ</name>
<dbReference type="GO" id="GO:0004077">
    <property type="term" value="F:biotin--[biotin carboxyl-carrier protein] ligase activity"/>
    <property type="evidence" value="ECO:0007669"/>
    <property type="project" value="UniProtKB-EC"/>
</dbReference>
<feature type="domain" description="BPL/LPL catalytic" evidence="2">
    <location>
        <begin position="27"/>
        <end position="133"/>
    </location>
</feature>
<dbReference type="EMBL" id="VSSQ01000030">
    <property type="protein sequence ID" value="MPL65946.1"/>
    <property type="molecule type" value="Genomic_DNA"/>
</dbReference>
<evidence type="ECO:0000256" key="1">
    <source>
        <dbReference type="ARBA" id="ARBA00022598"/>
    </source>
</evidence>
<dbReference type="Gene3D" id="3.30.930.10">
    <property type="entry name" value="Bira Bifunctional Protein, Domain 2"/>
    <property type="match status" value="1"/>
</dbReference>
<dbReference type="EC" id="6.3.4.15" evidence="3"/>
<dbReference type="PANTHER" id="PTHR12835:SF5">
    <property type="entry name" value="BIOTIN--PROTEIN LIGASE"/>
    <property type="match status" value="1"/>
</dbReference>
<dbReference type="InterPro" id="IPR004143">
    <property type="entry name" value="BPL_LPL_catalytic"/>
</dbReference>
<reference evidence="3" key="1">
    <citation type="submission" date="2019-08" db="EMBL/GenBank/DDBJ databases">
        <authorList>
            <person name="Kucharzyk K."/>
            <person name="Murdoch R.W."/>
            <person name="Higgins S."/>
            <person name="Loffler F."/>
        </authorList>
    </citation>
    <scope>NUCLEOTIDE SEQUENCE</scope>
</reference>
<dbReference type="GO" id="GO:0005737">
    <property type="term" value="C:cytoplasm"/>
    <property type="evidence" value="ECO:0007669"/>
    <property type="project" value="TreeGrafter"/>
</dbReference>
<dbReference type="CDD" id="cd16442">
    <property type="entry name" value="BPL"/>
    <property type="match status" value="1"/>
</dbReference>
<evidence type="ECO:0000313" key="3">
    <source>
        <dbReference type="EMBL" id="MPL65946.1"/>
    </source>
</evidence>
<dbReference type="InterPro" id="IPR045864">
    <property type="entry name" value="aa-tRNA-synth_II/BPL/LPL"/>
</dbReference>
<accession>A0A644TG70</accession>
<dbReference type="PANTHER" id="PTHR12835">
    <property type="entry name" value="BIOTIN PROTEIN LIGASE"/>
    <property type="match status" value="1"/>
</dbReference>
<dbReference type="AlphaFoldDB" id="A0A644TG70"/>
<organism evidence="3">
    <name type="scientific">bioreactor metagenome</name>
    <dbReference type="NCBI Taxonomy" id="1076179"/>
    <lineage>
        <taxon>unclassified sequences</taxon>
        <taxon>metagenomes</taxon>
        <taxon>ecological metagenomes</taxon>
    </lineage>
</organism>